<feature type="transmembrane region" description="Helical" evidence="6">
    <location>
        <begin position="155"/>
        <end position="177"/>
    </location>
</feature>
<evidence type="ECO:0000256" key="5">
    <source>
        <dbReference type="ARBA" id="ARBA00023136"/>
    </source>
</evidence>
<gene>
    <name evidence="8" type="ORF">SLS58_006380</name>
</gene>
<proteinExistence type="inferred from homology"/>
<comment type="similarity">
    <text evidence="2 6">Belongs to the peroxisomal membrane protein PXMP2/4 family.</text>
</comment>
<comment type="caution">
    <text evidence="8">The sequence shown here is derived from an EMBL/GenBank/DDBJ whole genome shotgun (WGS) entry which is preliminary data.</text>
</comment>
<dbReference type="PANTHER" id="PTHR11266:SF80">
    <property type="entry name" value="PEROXISOMAL MEMBRANE PROTEIN 2"/>
    <property type="match status" value="1"/>
</dbReference>
<name>A0ABR3TNH4_9PEZI</name>
<evidence type="ECO:0000256" key="7">
    <source>
        <dbReference type="SAM" id="MobiDB-lite"/>
    </source>
</evidence>
<evidence type="ECO:0000313" key="9">
    <source>
        <dbReference type="Proteomes" id="UP001521184"/>
    </source>
</evidence>
<keyword evidence="3 6" id="KW-0812">Transmembrane</keyword>
<evidence type="ECO:0000256" key="3">
    <source>
        <dbReference type="ARBA" id="ARBA00022692"/>
    </source>
</evidence>
<feature type="transmembrane region" description="Helical" evidence="6">
    <location>
        <begin position="183"/>
        <end position="202"/>
    </location>
</feature>
<feature type="region of interest" description="Disordered" evidence="7">
    <location>
        <begin position="70"/>
        <end position="99"/>
    </location>
</feature>
<evidence type="ECO:0008006" key="10">
    <source>
        <dbReference type="Google" id="ProtNLM"/>
    </source>
</evidence>
<reference evidence="8 9" key="1">
    <citation type="journal article" date="2023" name="Plant Dis.">
        <title>First Report of Diplodia intermedia Causing Canker and Dieback Diseases on Apple Trees in Canada.</title>
        <authorList>
            <person name="Ellouze W."/>
            <person name="Ilyukhin E."/>
            <person name="Sulman M."/>
            <person name="Ali S."/>
        </authorList>
    </citation>
    <scope>NUCLEOTIDE SEQUENCE [LARGE SCALE GENOMIC DNA]</scope>
    <source>
        <strain evidence="8 9">M45-28</strain>
    </source>
</reference>
<dbReference type="InterPro" id="IPR007248">
    <property type="entry name" value="Mpv17_PMP22"/>
</dbReference>
<keyword evidence="4 6" id="KW-1133">Transmembrane helix</keyword>
<dbReference type="Pfam" id="PF04117">
    <property type="entry name" value="Mpv17_PMP22"/>
    <property type="match status" value="1"/>
</dbReference>
<sequence length="203" mass="21888">MPSPMVQQTATAAALSAASNILAQLITAQKKGQSFTIDAAPVAKFVLFTVLSTPPNVLWQEFLEDVFPGEKKQQHGGKKGEEKRQDGDEKPAPDAMVKDKARRKGAGMDWTNVFWKFLLDQTVGGVVNTVLFIAGMKALNGGDAQGIKVAVKEGLWPIFVAGTKLWPLVSIISFTMIPVEKRVVFGSVIGVAWGVYLSLMAAQ</sequence>
<feature type="transmembrane region" description="Helical" evidence="6">
    <location>
        <begin position="113"/>
        <end position="134"/>
    </location>
</feature>
<keyword evidence="9" id="KW-1185">Reference proteome</keyword>
<accession>A0ABR3TNH4</accession>
<evidence type="ECO:0000256" key="4">
    <source>
        <dbReference type="ARBA" id="ARBA00022989"/>
    </source>
</evidence>
<comment type="subcellular location">
    <subcellularLocation>
        <location evidence="1">Membrane</location>
        <topology evidence="1">Multi-pass membrane protein</topology>
    </subcellularLocation>
</comment>
<dbReference type="EMBL" id="JAKEKT020000043">
    <property type="protein sequence ID" value="KAL1641106.1"/>
    <property type="molecule type" value="Genomic_DNA"/>
</dbReference>
<keyword evidence="5 6" id="KW-0472">Membrane</keyword>
<dbReference type="Proteomes" id="UP001521184">
    <property type="component" value="Unassembled WGS sequence"/>
</dbReference>
<dbReference type="PANTHER" id="PTHR11266">
    <property type="entry name" value="PEROXISOMAL MEMBRANE PROTEIN 2, PXMP2 MPV17"/>
    <property type="match status" value="1"/>
</dbReference>
<organism evidence="8 9">
    <name type="scientific">Diplodia intermedia</name>
    <dbReference type="NCBI Taxonomy" id="856260"/>
    <lineage>
        <taxon>Eukaryota</taxon>
        <taxon>Fungi</taxon>
        <taxon>Dikarya</taxon>
        <taxon>Ascomycota</taxon>
        <taxon>Pezizomycotina</taxon>
        <taxon>Dothideomycetes</taxon>
        <taxon>Dothideomycetes incertae sedis</taxon>
        <taxon>Botryosphaeriales</taxon>
        <taxon>Botryosphaeriaceae</taxon>
        <taxon>Diplodia</taxon>
    </lineage>
</organism>
<protein>
    <recommendedName>
        <fullName evidence="10">Mpv17 pmp22 family protein</fullName>
    </recommendedName>
</protein>
<evidence type="ECO:0000256" key="6">
    <source>
        <dbReference type="RuleBase" id="RU363053"/>
    </source>
</evidence>
<evidence type="ECO:0000313" key="8">
    <source>
        <dbReference type="EMBL" id="KAL1641106.1"/>
    </source>
</evidence>
<evidence type="ECO:0000256" key="1">
    <source>
        <dbReference type="ARBA" id="ARBA00004141"/>
    </source>
</evidence>
<evidence type="ECO:0000256" key="2">
    <source>
        <dbReference type="ARBA" id="ARBA00006824"/>
    </source>
</evidence>